<evidence type="ECO:0000313" key="2">
    <source>
        <dbReference type="Proteomes" id="UP000283993"/>
    </source>
</evidence>
<dbReference type="Proteomes" id="UP000283993">
    <property type="component" value="Unassembled WGS sequence"/>
</dbReference>
<dbReference type="InterPro" id="IPR036501">
    <property type="entry name" value="Inhibitor_vert_lysozyme_sf"/>
</dbReference>
<keyword evidence="2" id="KW-1185">Reference proteome</keyword>
<protein>
    <recommendedName>
        <fullName evidence="3">C-lysozyme inhibitor</fullName>
    </recommendedName>
</protein>
<name>A0A423PSH4_9GAMM</name>
<dbReference type="SUPFAM" id="SSF89872">
    <property type="entry name" value="Inhibitor of vertebrate lysozyme, Ivy"/>
    <property type="match status" value="1"/>
</dbReference>
<gene>
    <name evidence="1" type="ORF">SAOR_05890</name>
</gene>
<organism evidence="1 2">
    <name type="scientific">Salinisphaera orenii MK-B5</name>
    <dbReference type="NCBI Taxonomy" id="856730"/>
    <lineage>
        <taxon>Bacteria</taxon>
        <taxon>Pseudomonadati</taxon>
        <taxon>Pseudomonadota</taxon>
        <taxon>Gammaproteobacteria</taxon>
        <taxon>Salinisphaerales</taxon>
        <taxon>Salinisphaeraceae</taxon>
        <taxon>Salinisphaera</taxon>
    </lineage>
</organism>
<dbReference type="AlphaFoldDB" id="A0A423PSH4"/>
<comment type="caution">
    <text evidence="1">The sequence shown here is derived from an EMBL/GenBank/DDBJ whole genome shotgun (WGS) entry which is preliminary data.</text>
</comment>
<accession>A0A423PSH4</accession>
<sequence>MAAWFARRLVLPQNGARRGLARRDDRADSIPAEEDDAMNRTRLIRAAALLALVSTAAGATAAEGDESLYPSELRQQRPAVAAQYQAMIEPVADEHGWVEDGGTETPISRITLDGSEYVVLSGCKPHDCSAESLVTLLRPGGDAAVGALAVNRGDAGFGPKRSTLTWLGEPDRAERRFIAAYLFR</sequence>
<dbReference type="Gene3D" id="3.40.1420.10">
    <property type="entry name" value="Inhibitor of vertebrate lysozyme"/>
    <property type="match status" value="1"/>
</dbReference>
<dbReference type="EMBL" id="AYKH01000009">
    <property type="protein sequence ID" value="ROO28547.1"/>
    <property type="molecule type" value="Genomic_DNA"/>
</dbReference>
<evidence type="ECO:0008006" key="3">
    <source>
        <dbReference type="Google" id="ProtNLM"/>
    </source>
</evidence>
<evidence type="ECO:0000313" key="1">
    <source>
        <dbReference type="EMBL" id="ROO28547.1"/>
    </source>
</evidence>
<proteinExistence type="predicted"/>
<reference evidence="1 2" key="1">
    <citation type="submission" date="2013-10" db="EMBL/GenBank/DDBJ databases">
        <title>Salinisphaera orenii MK-B5 Genome Sequencing.</title>
        <authorList>
            <person name="Lai Q."/>
            <person name="Li C."/>
            <person name="Shao Z."/>
        </authorList>
    </citation>
    <scope>NUCLEOTIDE SEQUENCE [LARGE SCALE GENOMIC DNA]</scope>
    <source>
        <strain evidence="1 2">MK-B5</strain>
    </source>
</reference>
<dbReference type="Pfam" id="PF08816">
    <property type="entry name" value="Ivy"/>
    <property type="match status" value="1"/>
</dbReference>